<keyword evidence="1" id="KW-1133">Transmembrane helix</keyword>
<dbReference type="EMBL" id="CP002113">
    <property type="protein sequence ID" value="AEK24048.1"/>
    <property type="molecule type" value="Genomic_DNA"/>
</dbReference>
<dbReference type="HOGENOM" id="CLU_3041554_0_0_10"/>
<reference evidence="2 3" key="1">
    <citation type="journal article" date="2011" name="J. Bacteriol.">
        <title>Complete genome sequence of the dog commensal and human pathogen Capnocytophaga canimorsus strain 5.</title>
        <authorList>
            <person name="Manfredi P."/>
            <person name="Pagni M."/>
            <person name="Cornelis G.R."/>
        </authorList>
    </citation>
    <scope>NUCLEOTIDE SEQUENCE [LARGE SCALE GENOMIC DNA]</scope>
    <source>
        <strain evidence="3">5</strain>
    </source>
</reference>
<name>F9YTC9_CAPCC</name>
<dbReference type="KEGG" id="ccm:Ccan_19320"/>
<dbReference type="AlphaFoldDB" id="F9YTC9"/>
<feature type="transmembrane region" description="Helical" evidence="1">
    <location>
        <begin position="6"/>
        <end position="34"/>
    </location>
</feature>
<dbReference type="Proteomes" id="UP000008895">
    <property type="component" value="Chromosome"/>
</dbReference>
<sequence>MYCFIKGVSFLVCFATVFFVYVFTFAKITYLFAFQKRQKPKKMKSSRIGANLFF</sequence>
<evidence type="ECO:0000313" key="3">
    <source>
        <dbReference type="Proteomes" id="UP000008895"/>
    </source>
</evidence>
<accession>F9YTC9</accession>
<keyword evidence="1" id="KW-0472">Membrane</keyword>
<protein>
    <submittedName>
        <fullName evidence="2">Uncharacterized protein</fullName>
    </submittedName>
</protein>
<gene>
    <name evidence="2" type="ordered locus">Ccan_19320</name>
</gene>
<keyword evidence="1" id="KW-0812">Transmembrane</keyword>
<evidence type="ECO:0000313" key="2">
    <source>
        <dbReference type="EMBL" id="AEK24048.1"/>
    </source>
</evidence>
<organism evidence="2 3">
    <name type="scientific">Capnocytophaga canimorsus (strain 5)</name>
    <dbReference type="NCBI Taxonomy" id="860228"/>
    <lineage>
        <taxon>Bacteria</taxon>
        <taxon>Pseudomonadati</taxon>
        <taxon>Bacteroidota</taxon>
        <taxon>Flavobacteriia</taxon>
        <taxon>Flavobacteriales</taxon>
        <taxon>Flavobacteriaceae</taxon>
        <taxon>Capnocytophaga</taxon>
    </lineage>
</organism>
<evidence type="ECO:0000256" key="1">
    <source>
        <dbReference type="SAM" id="Phobius"/>
    </source>
</evidence>
<keyword evidence="3" id="KW-1185">Reference proteome</keyword>
<proteinExistence type="predicted"/>